<dbReference type="PANTHER" id="PTHR35394">
    <property type="entry name" value="DUF3176 DOMAIN-CONTAINING PROTEIN"/>
    <property type="match status" value="1"/>
</dbReference>
<gene>
    <name evidence="3" type="ORF">CPAR01_11884</name>
</gene>
<dbReference type="PANTHER" id="PTHR35394:SF5">
    <property type="entry name" value="DUF3176 DOMAIN-CONTAINING PROTEIN"/>
    <property type="match status" value="1"/>
</dbReference>
<protein>
    <submittedName>
        <fullName evidence="3">Uncharacterized protein</fullName>
    </submittedName>
</protein>
<feature type="region of interest" description="Disordered" evidence="1">
    <location>
        <begin position="102"/>
        <end position="134"/>
    </location>
</feature>
<name>A0ABQ9S8E0_9PEZI</name>
<feature type="transmembrane region" description="Helical" evidence="2">
    <location>
        <begin position="197"/>
        <end position="217"/>
    </location>
</feature>
<organism evidence="3 4">
    <name type="scientific">Colletotrichum paranaense</name>
    <dbReference type="NCBI Taxonomy" id="1914294"/>
    <lineage>
        <taxon>Eukaryota</taxon>
        <taxon>Fungi</taxon>
        <taxon>Dikarya</taxon>
        <taxon>Ascomycota</taxon>
        <taxon>Pezizomycotina</taxon>
        <taxon>Sordariomycetes</taxon>
        <taxon>Hypocreomycetidae</taxon>
        <taxon>Glomerellales</taxon>
        <taxon>Glomerellaceae</taxon>
        <taxon>Colletotrichum</taxon>
        <taxon>Colletotrichum acutatum species complex</taxon>
    </lineage>
</organism>
<dbReference type="GeneID" id="85380041"/>
<dbReference type="Proteomes" id="UP001241169">
    <property type="component" value="Unassembled WGS sequence"/>
</dbReference>
<dbReference type="Pfam" id="PF11374">
    <property type="entry name" value="DUF3176"/>
    <property type="match status" value="1"/>
</dbReference>
<keyword evidence="2" id="KW-0812">Transmembrane</keyword>
<feature type="transmembrane region" description="Helical" evidence="2">
    <location>
        <begin position="696"/>
        <end position="717"/>
    </location>
</feature>
<feature type="compositionally biased region" description="Polar residues" evidence="1">
    <location>
        <begin position="49"/>
        <end position="63"/>
    </location>
</feature>
<keyword evidence="4" id="KW-1185">Reference proteome</keyword>
<evidence type="ECO:0000256" key="2">
    <source>
        <dbReference type="SAM" id="Phobius"/>
    </source>
</evidence>
<feature type="compositionally biased region" description="Polar residues" evidence="1">
    <location>
        <begin position="15"/>
        <end position="33"/>
    </location>
</feature>
<feature type="region of interest" description="Disordered" evidence="1">
    <location>
        <begin position="1"/>
        <end position="63"/>
    </location>
</feature>
<feature type="transmembrane region" description="Helical" evidence="2">
    <location>
        <begin position="153"/>
        <end position="177"/>
    </location>
</feature>
<proteinExistence type="predicted"/>
<evidence type="ECO:0000256" key="1">
    <source>
        <dbReference type="SAM" id="MobiDB-lite"/>
    </source>
</evidence>
<sequence length="824" mass="91680">MQANEEPPQAMSPDAQVQQRVPMVSSNQYSPESASEVDRSASPRPQTPPSISHPTSAAQTHEWTMSSTEAEIMASEISPVSPHANYGINLDIHQHEDLSISGEGTRKKPISVTTHTSAQQTSQGPDEGPQPTNASAERLDEIKRATETLKPTWKIWAVEISCIALSTLFLTVIIVVLFRYDSQELRHWPLGTTLNSFLALFTALAKAAFVIPVYACISQSQWAWFANGIPKPLYDFELIDQASRGAWGSLILLWRFRFQHFVVLGALLTTINALTSPFTQLAINYSLKDIPVEKEASESQATTPAVRDLMYPRDDLVSAIRFAGQRAPLLDYEGFQKPLPYSAIDTNATFCSTSNCTFDQYQSLGICVKMANITSSLKVEKFEGGRMTETPTFSDRFLPNRSVWKVALPNGFEFNHQSKAALFTDIMNGSHTFAFRNSPALLSAKIASFFLIYTTPILKNDEAWWSSEDKSPNNTWQEVLDHVHSVEHEALEVLFHLCVQSYTTTVQLGRETTLIDDTFTEPVSQHDQTFLDIKCPPLVQQHMSACNSSPSRWNEVLELKSPTRNMSLSVKPARDEVKPFSASYRAMEKMSQSMRTYFAGFAYATMSSTTSGLAQVDHLGLEFPFTLWSSVLFSYSNILIPERRKLCLENIYQNAATLLSAALRMKRPYNQKVRGVFMVPGHVTTMATFVKITWPWVMLLAAEIAAAAIFLVITIMYSTGGSDSKYRDLKSSSLGTLVALGPDCHTAAGGGLQPVDDLQKLAKRLQVQIRGSQIMVAEDETEKTFSHETTYGLSGVEEGASREMDRTQGQKLGWPAVFRGKREA</sequence>
<accession>A0ABQ9S8E0</accession>
<feature type="compositionally biased region" description="Polar residues" evidence="1">
    <location>
        <begin position="111"/>
        <end position="134"/>
    </location>
</feature>
<keyword evidence="2" id="KW-1133">Transmembrane helix</keyword>
<dbReference type="RefSeq" id="XP_060344927.1">
    <property type="nucleotide sequence ID" value="XM_060496142.1"/>
</dbReference>
<reference evidence="3 4" key="1">
    <citation type="submission" date="2016-10" db="EMBL/GenBank/DDBJ databases">
        <title>The genome sequence of Colletotrichum fioriniae PJ7.</title>
        <authorList>
            <person name="Baroncelli R."/>
        </authorList>
    </citation>
    <scope>NUCLEOTIDE SEQUENCE [LARGE SCALE GENOMIC DNA]</scope>
    <source>
        <strain evidence="3 4">IMI 384185</strain>
    </source>
</reference>
<evidence type="ECO:0000313" key="4">
    <source>
        <dbReference type="Proteomes" id="UP001241169"/>
    </source>
</evidence>
<dbReference type="InterPro" id="IPR021514">
    <property type="entry name" value="DUF3176"/>
</dbReference>
<dbReference type="EMBL" id="MOPA01000010">
    <property type="protein sequence ID" value="KAK1529572.1"/>
    <property type="molecule type" value="Genomic_DNA"/>
</dbReference>
<keyword evidence="2" id="KW-0472">Membrane</keyword>
<evidence type="ECO:0000313" key="3">
    <source>
        <dbReference type="EMBL" id="KAK1529572.1"/>
    </source>
</evidence>
<comment type="caution">
    <text evidence="3">The sequence shown here is derived from an EMBL/GenBank/DDBJ whole genome shotgun (WGS) entry which is preliminary data.</text>
</comment>